<dbReference type="Proteomes" id="UP000310597">
    <property type="component" value="Unassembled WGS sequence"/>
</dbReference>
<dbReference type="PANTHER" id="PTHR33337">
    <property type="entry name" value="GFA DOMAIN-CONTAINING PROTEIN"/>
    <property type="match status" value="1"/>
</dbReference>
<evidence type="ECO:0000256" key="3">
    <source>
        <dbReference type="ARBA" id="ARBA00022833"/>
    </source>
</evidence>
<protein>
    <submittedName>
        <fullName evidence="7">GFA family protein</fullName>
    </submittedName>
</protein>
<proteinExistence type="inferred from homology"/>
<keyword evidence="2" id="KW-0479">Metal-binding</keyword>
<comment type="similarity">
    <text evidence="1">Belongs to the Gfa family.</text>
</comment>
<keyword evidence="3" id="KW-0862">Zinc</keyword>
<dbReference type="GO" id="GO:0016846">
    <property type="term" value="F:carbon-sulfur lyase activity"/>
    <property type="evidence" value="ECO:0007669"/>
    <property type="project" value="InterPro"/>
</dbReference>
<reference evidence="7 8" key="1">
    <citation type="submission" date="2019-04" db="EMBL/GenBank/DDBJ databases">
        <title>Draft Whole-Genome sequence of the purple photosynthetic bacterium Rhodobacter capsulatus SP108 with an indigenous class A beta-lactamase.</title>
        <authorList>
            <person name="Robertson S."/>
            <person name="Meyer T.E."/>
            <person name="Kyndt J.A."/>
        </authorList>
    </citation>
    <scope>NUCLEOTIDE SEQUENCE [LARGE SCALE GENOMIC DNA]</scope>
    <source>
        <strain evidence="7 8">SP108</strain>
    </source>
</reference>
<dbReference type="PROSITE" id="PS51891">
    <property type="entry name" value="CENP_V_GFA"/>
    <property type="match status" value="1"/>
</dbReference>
<evidence type="ECO:0000256" key="4">
    <source>
        <dbReference type="ARBA" id="ARBA00023239"/>
    </source>
</evidence>
<evidence type="ECO:0000313" key="8">
    <source>
        <dbReference type="Proteomes" id="UP000310597"/>
    </source>
</evidence>
<feature type="compositionally biased region" description="Gly residues" evidence="5">
    <location>
        <begin position="99"/>
        <end position="114"/>
    </location>
</feature>
<feature type="compositionally biased region" description="Low complexity" evidence="5">
    <location>
        <begin position="220"/>
        <end position="239"/>
    </location>
</feature>
<feature type="region of interest" description="Disordered" evidence="5">
    <location>
        <begin position="375"/>
        <end position="405"/>
    </location>
</feature>
<dbReference type="OrthoDB" id="9807246at2"/>
<dbReference type="SUPFAM" id="SSF51316">
    <property type="entry name" value="Mss4-like"/>
    <property type="match status" value="1"/>
</dbReference>
<evidence type="ECO:0000313" key="7">
    <source>
        <dbReference type="EMBL" id="TKD25159.1"/>
    </source>
</evidence>
<evidence type="ECO:0000259" key="6">
    <source>
        <dbReference type="PROSITE" id="PS51891"/>
    </source>
</evidence>
<sequence>MSGPICPARSSRRFRTGCWHPCGRIAGSASRRTGRSDGGPFRAAARRNRALAGHRSLGAVRAAAIPVNGAVSRLHRARGIPVPARALLQPCRYRIGGSARSGGRGDGGRVGGRGAADRRHRPCRSHCGIGTAPPGVSEGNHGYRARGSGQPSDAGRGARHRLPDPRPAGGHRIASDPAPAGEPGRSGLWPPAPACHGAGQPGDPVASAARRRTGGRPRGELAPLLPGRGPALSSGDAGLARARPAVLARRLRGTRAEGGCACGALRDHILQSPRDLTECFCPLCRRSSGATRLAWGTVDREAFILSGSGLATHASSPACRRGFCMRCGTHLTFADASRPQEIDFTLASLDAPEAHVPGTALHVADRLAWDPPSPGRLSYSAARGSALLPDTPQGPGPNKSKHHDA</sequence>
<feature type="region of interest" description="Disordered" evidence="5">
    <location>
        <begin position="95"/>
        <end position="239"/>
    </location>
</feature>
<evidence type="ECO:0000256" key="1">
    <source>
        <dbReference type="ARBA" id="ARBA00005495"/>
    </source>
</evidence>
<organism evidence="7 8">
    <name type="scientific">Rhodobacter capsulatus</name>
    <name type="common">Rhodopseudomonas capsulata</name>
    <dbReference type="NCBI Taxonomy" id="1061"/>
    <lineage>
        <taxon>Bacteria</taxon>
        <taxon>Pseudomonadati</taxon>
        <taxon>Pseudomonadota</taxon>
        <taxon>Alphaproteobacteria</taxon>
        <taxon>Rhodobacterales</taxon>
        <taxon>Rhodobacter group</taxon>
        <taxon>Rhodobacter</taxon>
    </lineage>
</organism>
<accession>A0A4U1K005</accession>
<dbReference type="AlphaFoldDB" id="A0A4U1K005"/>
<dbReference type="InterPro" id="IPR011057">
    <property type="entry name" value="Mss4-like_sf"/>
</dbReference>
<dbReference type="InterPro" id="IPR006913">
    <property type="entry name" value="CENP-V/GFA"/>
</dbReference>
<evidence type="ECO:0000256" key="5">
    <source>
        <dbReference type="SAM" id="MobiDB-lite"/>
    </source>
</evidence>
<name>A0A4U1K005_RHOCA</name>
<evidence type="ECO:0000256" key="2">
    <source>
        <dbReference type="ARBA" id="ARBA00022723"/>
    </source>
</evidence>
<feature type="domain" description="CENP-V/GFA" evidence="6">
    <location>
        <begin position="256"/>
        <end position="370"/>
    </location>
</feature>
<dbReference type="Pfam" id="PF04828">
    <property type="entry name" value="GFA"/>
    <property type="match status" value="1"/>
</dbReference>
<gene>
    <name evidence="7" type="ORF">FBT96_03880</name>
</gene>
<comment type="caution">
    <text evidence="7">The sequence shown here is derived from an EMBL/GenBank/DDBJ whole genome shotgun (WGS) entry which is preliminary data.</text>
</comment>
<dbReference type="Gene3D" id="3.90.1590.10">
    <property type="entry name" value="glutathione-dependent formaldehyde- activating enzyme (gfa)"/>
    <property type="match status" value="1"/>
</dbReference>
<keyword evidence="4" id="KW-0456">Lyase</keyword>
<dbReference type="EMBL" id="SWJZ01000012">
    <property type="protein sequence ID" value="TKD25159.1"/>
    <property type="molecule type" value="Genomic_DNA"/>
</dbReference>
<dbReference type="GO" id="GO:0046872">
    <property type="term" value="F:metal ion binding"/>
    <property type="evidence" value="ECO:0007669"/>
    <property type="project" value="UniProtKB-KW"/>
</dbReference>
<dbReference type="PANTHER" id="PTHR33337:SF40">
    <property type="entry name" value="CENP-V_GFA DOMAIN-CONTAINING PROTEIN-RELATED"/>
    <property type="match status" value="1"/>
</dbReference>